<name>A0ABW5BMC9_9PROT</name>
<keyword evidence="4" id="KW-1185">Reference proteome</keyword>
<proteinExistence type="predicted"/>
<accession>A0ABW5BMC9</accession>
<evidence type="ECO:0000256" key="2">
    <source>
        <dbReference type="SAM" id="MobiDB-lite"/>
    </source>
</evidence>
<reference evidence="4" key="1">
    <citation type="journal article" date="2019" name="Int. J. Syst. Evol. Microbiol.">
        <title>The Global Catalogue of Microorganisms (GCM) 10K type strain sequencing project: providing services to taxonomists for standard genome sequencing and annotation.</title>
        <authorList>
            <consortium name="The Broad Institute Genomics Platform"/>
            <consortium name="The Broad Institute Genome Sequencing Center for Infectious Disease"/>
            <person name="Wu L."/>
            <person name="Ma J."/>
        </authorList>
    </citation>
    <scope>NUCLEOTIDE SEQUENCE [LARGE SCALE GENOMIC DNA]</scope>
    <source>
        <strain evidence="4">CGMCC 4.7192</strain>
    </source>
</reference>
<evidence type="ECO:0000313" key="4">
    <source>
        <dbReference type="Proteomes" id="UP001597294"/>
    </source>
</evidence>
<protein>
    <recommendedName>
        <fullName evidence="5">HPt domain-containing protein</fullName>
    </recommendedName>
</protein>
<dbReference type="EMBL" id="JBHUII010000004">
    <property type="protein sequence ID" value="MFD2206001.1"/>
    <property type="molecule type" value="Genomic_DNA"/>
</dbReference>
<comment type="caution">
    <text evidence="3">The sequence shown here is derived from an EMBL/GenBank/DDBJ whole genome shotgun (WGS) entry which is preliminary data.</text>
</comment>
<evidence type="ECO:0008006" key="5">
    <source>
        <dbReference type="Google" id="ProtNLM"/>
    </source>
</evidence>
<sequence>MTRSQLDLHRFEKVLALLDSAVEGEALAALGRAKHLLAGAGISFGELKVGISSFQGGAQNMNKGETVETAQIQKLEAELESLRWSLARHELQIASLRQSVEEKAVLIKNEQTRRHSYEGELAGLRKAHAVQMEEALNRKEEVQKLERQLEAYKALKKVIFEKKAAAEKAQRARAKSKSATNHAGIEKSGIEKSGGETHASTTECAPVVGRAPVAESTPAVEKTKKVSARPVASKKSPSLVVKSGTKTEEIMLQQGALNLIGGEDKSVGQEYRWARVEDKYQMVVEDDARVDIGNDVGKNVPAQGPDMKIQAEA</sequence>
<gene>
    <name evidence="3" type="ORF">ACFSKO_10275</name>
</gene>
<feature type="compositionally biased region" description="Basic and acidic residues" evidence="2">
    <location>
        <begin position="184"/>
        <end position="195"/>
    </location>
</feature>
<feature type="coiled-coil region" evidence="1">
    <location>
        <begin position="72"/>
        <end position="162"/>
    </location>
</feature>
<feature type="region of interest" description="Disordered" evidence="2">
    <location>
        <begin position="293"/>
        <end position="313"/>
    </location>
</feature>
<dbReference type="Proteomes" id="UP001597294">
    <property type="component" value="Unassembled WGS sequence"/>
</dbReference>
<evidence type="ECO:0000256" key="1">
    <source>
        <dbReference type="SAM" id="Coils"/>
    </source>
</evidence>
<organism evidence="3 4">
    <name type="scientific">Kiloniella antarctica</name>
    <dbReference type="NCBI Taxonomy" id="1550907"/>
    <lineage>
        <taxon>Bacteria</taxon>
        <taxon>Pseudomonadati</taxon>
        <taxon>Pseudomonadota</taxon>
        <taxon>Alphaproteobacteria</taxon>
        <taxon>Rhodospirillales</taxon>
        <taxon>Kiloniellaceae</taxon>
        <taxon>Kiloniella</taxon>
    </lineage>
</organism>
<dbReference type="RefSeq" id="WP_380251160.1">
    <property type="nucleotide sequence ID" value="NZ_JBHUII010000004.1"/>
</dbReference>
<keyword evidence="1" id="KW-0175">Coiled coil</keyword>
<feature type="region of interest" description="Disordered" evidence="2">
    <location>
        <begin position="171"/>
        <end position="202"/>
    </location>
</feature>
<evidence type="ECO:0000313" key="3">
    <source>
        <dbReference type="EMBL" id="MFD2206001.1"/>
    </source>
</evidence>